<accession>A0A0H2RTA6</accession>
<keyword evidence="1" id="KW-0175">Coiled coil</keyword>
<dbReference type="Proteomes" id="UP000053477">
    <property type="component" value="Unassembled WGS sequence"/>
</dbReference>
<reference evidence="2 3" key="1">
    <citation type="submission" date="2015-04" db="EMBL/GenBank/DDBJ databases">
        <title>Complete genome sequence of Schizopora paradoxa KUC8140, a cosmopolitan wood degrader in East Asia.</title>
        <authorList>
            <consortium name="DOE Joint Genome Institute"/>
            <person name="Min B."/>
            <person name="Park H."/>
            <person name="Jang Y."/>
            <person name="Kim J.-J."/>
            <person name="Kim K.H."/>
            <person name="Pangilinan J."/>
            <person name="Lipzen A."/>
            <person name="Riley R."/>
            <person name="Grigoriev I.V."/>
            <person name="Spatafora J.W."/>
            <person name="Choi I.-G."/>
        </authorList>
    </citation>
    <scope>NUCLEOTIDE SEQUENCE [LARGE SCALE GENOMIC DNA]</scope>
    <source>
        <strain evidence="2 3">KUC8140</strain>
    </source>
</reference>
<feature type="coiled-coil region" evidence="1">
    <location>
        <begin position="120"/>
        <end position="147"/>
    </location>
</feature>
<evidence type="ECO:0000313" key="2">
    <source>
        <dbReference type="EMBL" id="KLO12678.1"/>
    </source>
</evidence>
<dbReference type="InParanoid" id="A0A0H2RTA6"/>
<gene>
    <name evidence="2" type="ORF">SCHPADRAFT_406560</name>
</gene>
<organism evidence="2 3">
    <name type="scientific">Schizopora paradoxa</name>
    <dbReference type="NCBI Taxonomy" id="27342"/>
    <lineage>
        <taxon>Eukaryota</taxon>
        <taxon>Fungi</taxon>
        <taxon>Dikarya</taxon>
        <taxon>Basidiomycota</taxon>
        <taxon>Agaricomycotina</taxon>
        <taxon>Agaricomycetes</taxon>
        <taxon>Hymenochaetales</taxon>
        <taxon>Schizoporaceae</taxon>
        <taxon>Schizopora</taxon>
    </lineage>
</organism>
<sequence>MSGFEHLNFVNEPSFEVHVLKDFDYNMRSVLRATQEVKDKLESMSSEMSQEIHRFLETYETWRETSALTVRKARVVVQDISSSFIPYLRDGTDSVDVKVKELANYTETKCKEKKAFMSTLEEIKHDIDGLQTKLASCSQTKDALNEKPKFSLKKSPQDLGRRLESLKDALSAVEISFVTVNERICSLLEEEKMYVTETNVLRYRPYRNAARISIARRHNGGCDTTKKCLYHRACTENSRSEAELKSDKRNRLVLSSDIRAESHFSSSSSKFENTSVVFAMIISNLDSLINDLKHIHTDQHVDELDPDKNIAAESPAARERVEVMSGVFCVFSS</sequence>
<evidence type="ECO:0000313" key="3">
    <source>
        <dbReference type="Proteomes" id="UP000053477"/>
    </source>
</evidence>
<evidence type="ECO:0000256" key="1">
    <source>
        <dbReference type="SAM" id="Coils"/>
    </source>
</evidence>
<keyword evidence="3" id="KW-1185">Reference proteome</keyword>
<dbReference type="EMBL" id="KQ085973">
    <property type="protein sequence ID" value="KLO12678.1"/>
    <property type="molecule type" value="Genomic_DNA"/>
</dbReference>
<protein>
    <submittedName>
        <fullName evidence="2">Uncharacterized protein</fullName>
    </submittedName>
</protein>
<proteinExistence type="predicted"/>
<dbReference type="AlphaFoldDB" id="A0A0H2RTA6"/>
<name>A0A0H2RTA6_9AGAM</name>